<evidence type="ECO:0000313" key="6">
    <source>
        <dbReference type="EMBL" id="RWR72413.1"/>
    </source>
</evidence>
<keyword evidence="3" id="KW-0804">Transcription</keyword>
<dbReference type="InterPro" id="IPR003441">
    <property type="entry name" value="NAC-dom"/>
</dbReference>
<keyword evidence="4" id="KW-0539">Nucleus</keyword>
<dbReference type="SUPFAM" id="SSF101941">
    <property type="entry name" value="NAC domain"/>
    <property type="match status" value="1"/>
</dbReference>
<evidence type="ECO:0000256" key="3">
    <source>
        <dbReference type="ARBA" id="ARBA00023163"/>
    </source>
</evidence>
<dbReference type="Proteomes" id="UP000283530">
    <property type="component" value="Unassembled WGS sequence"/>
</dbReference>
<dbReference type="Gene3D" id="2.170.150.80">
    <property type="entry name" value="NAC domain"/>
    <property type="match status" value="1"/>
</dbReference>
<dbReference type="AlphaFoldDB" id="A0A3S3MEN7"/>
<dbReference type="PANTHER" id="PTHR31719:SF94">
    <property type="entry name" value="PROTEIN ATAF2"/>
    <property type="match status" value="1"/>
</dbReference>
<dbReference type="OrthoDB" id="10443340at2759"/>
<evidence type="ECO:0000256" key="1">
    <source>
        <dbReference type="ARBA" id="ARBA00023015"/>
    </source>
</evidence>
<dbReference type="PANTHER" id="PTHR31719">
    <property type="entry name" value="NAC TRANSCRIPTION FACTOR 56"/>
    <property type="match status" value="1"/>
</dbReference>
<dbReference type="GO" id="GO:0003677">
    <property type="term" value="F:DNA binding"/>
    <property type="evidence" value="ECO:0007669"/>
    <property type="project" value="UniProtKB-KW"/>
</dbReference>
<proteinExistence type="predicted"/>
<evidence type="ECO:0000256" key="4">
    <source>
        <dbReference type="ARBA" id="ARBA00023242"/>
    </source>
</evidence>
<sequence>MGNESSSLWSPGIDLEYVKKNLPPGFRFEPTDYELLAYLRWKKEGHPIANIINEIPQDKCFPDELKREFSNRNEDGWYFFIKTKQHSGNRVDRRAGNGTWKSGTGATGITHGRKTVGYKTTLTFAYIQKGNKAKKTIWNMHEYRLPHQNGKRKGGDNLVLCKIYKRRVRGKTYDDALDEENTSISSIANNKTEVSNGSEHMLSDVSSTKSVEINHESSELPNEVDKCLKWINGFLMGEEIGDVPEEELNRLEGGIENDLRSIK</sequence>
<protein>
    <submittedName>
        <fullName evidence="6">NAC transcription factor 29-like protein</fullName>
    </submittedName>
</protein>
<name>A0A3S3MEN7_9MAGN</name>
<dbReference type="Pfam" id="PF02365">
    <property type="entry name" value="NAM"/>
    <property type="match status" value="1"/>
</dbReference>
<evidence type="ECO:0000259" key="5">
    <source>
        <dbReference type="PROSITE" id="PS51005"/>
    </source>
</evidence>
<keyword evidence="7" id="KW-1185">Reference proteome</keyword>
<dbReference type="PROSITE" id="PS51005">
    <property type="entry name" value="NAC"/>
    <property type="match status" value="1"/>
</dbReference>
<keyword evidence="1" id="KW-0805">Transcription regulation</keyword>
<evidence type="ECO:0000313" key="7">
    <source>
        <dbReference type="Proteomes" id="UP000283530"/>
    </source>
</evidence>
<reference evidence="6 7" key="1">
    <citation type="journal article" date="2019" name="Nat. Plants">
        <title>Stout camphor tree genome fills gaps in understanding of flowering plant genome evolution.</title>
        <authorList>
            <person name="Chaw S.M."/>
            <person name="Liu Y.C."/>
            <person name="Wu Y.W."/>
            <person name="Wang H.Y."/>
            <person name="Lin C.I."/>
            <person name="Wu C.S."/>
            <person name="Ke H.M."/>
            <person name="Chang L.Y."/>
            <person name="Hsu C.Y."/>
            <person name="Yang H.T."/>
            <person name="Sudianto E."/>
            <person name="Hsu M.H."/>
            <person name="Wu K.P."/>
            <person name="Wang L.N."/>
            <person name="Leebens-Mack J.H."/>
            <person name="Tsai I.J."/>
        </authorList>
    </citation>
    <scope>NUCLEOTIDE SEQUENCE [LARGE SCALE GENOMIC DNA]</scope>
    <source>
        <strain evidence="7">cv. Chaw 1501</strain>
        <tissue evidence="6">Young leaves</tissue>
    </source>
</reference>
<dbReference type="GO" id="GO:0006355">
    <property type="term" value="P:regulation of DNA-templated transcription"/>
    <property type="evidence" value="ECO:0007669"/>
    <property type="project" value="InterPro"/>
</dbReference>
<keyword evidence="2" id="KW-0238">DNA-binding</keyword>
<evidence type="ECO:0000256" key="2">
    <source>
        <dbReference type="ARBA" id="ARBA00023125"/>
    </source>
</evidence>
<dbReference type="InterPro" id="IPR036093">
    <property type="entry name" value="NAC_dom_sf"/>
</dbReference>
<gene>
    <name evidence="6" type="ORF">CKAN_00063600</name>
</gene>
<dbReference type="STRING" id="337451.A0A3S3MEN7"/>
<dbReference type="EMBL" id="QPKB01000001">
    <property type="protein sequence ID" value="RWR72413.1"/>
    <property type="molecule type" value="Genomic_DNA"/>
</dbReference>
<comment type="caution">
    <text evidence="6">The sequence shown here is derived from an EMBL/GenBank/DDBJ whole genome shotgun (WGS) entry which is preliminary data.</text>
</comment>
<feature type="domain" description="NAC" evidence="5">
    <location>
        <begin position="22"/>
        <end position="166"/>
    </location>
</feature>
<accession>A0A3S3MEN7</accession>
<organism evidence="6 7">
    <name type="scientific">Cinnamomum micranthum f. kanehirae</name>
    <dbReference type="NCBI Taxonomy" id="337451"/>
    <lineage>
        <taxon>Eukaryota</taxon>
        <taxon>Viridiplantae</taxon>
        <taxon>Streptophyta</taxon>
        <taxon>Embryophyta</taxon>
        <taxon>Tracheophyta</taxon>
        <taxon>Spermatophyta</taxon>
        <taxon>Magnoliopsida</taxon>
        <taxon>Magnoliidae</taxon>
        <taxon>Laurales</taxon>
        <taxon>Lauraceae</taxon>
        <taxon>Cinnamomum</taxon>
    </lineage>
</organism>